<evidence type="ECO:0000256" key="2">
    <source>
        <dbReference type="ARBA" id="ARBA00005912"/>
    </source>
</evidence>
<dbReference type="EMBL" id="CP045562">
    <property type="protein sequence ID" value="QFX93327.1"/>
    <property type="molecule type" value="Genomic_DNA"/>
</dbReference>
<dbReference type="PATRIC" id="fig|1614.11.peg.388"/>
<reference evidence="9 11" key="2">
    <citation type="submission" date="2019-10" db="EMBL/GenBank/DDBJ databases">
        <title>Genome sequencing of Lactobacillus fructivorans.</title>
        <authorList>
            <person name="Kim K."/>
        </authorList>
    </citation>
    <scope>NUCLEOTIDE SEQUENCE [LARGE SCALE GENOMIC DNA]</scope>
    <source>
        <strain evidence="9 11">LF543</strain>
    </source>
</reference>
<comment type="function">
    <text evidence="5">Responsible for the release of ribosomes from messenger RNA at the termination of protein biosynthesis. May increase the efficiency of translation by recycling ribosomes from one round of translation to another.</text>
</comment>
<organism evidence="8 10">
    <name type="scientific">Fructilactobacillus fructivorans</name>
    <dbReference type="NCBI Taxonomy" id="1614"/>
    <lineage>
        <taxon>Bacteria</taxon>
        <taxon>Bacillati</taxon>
        <taxon>Bacillota</taxon>
        <taxon>Bacilli</taxon>
        <taxon>Lactobacillales</taxon>
        <taxon>Lactobacillaceae</taxon>
        <taxon>Fructilactobacillus</taxon>
    </lineage>
</organism>
<dbReference type="Proteomes" id="UP000031397">
    <property type="component" value="Unassembled WGS sequence"/>
</dbReference>
<dbReference type="HAMAP" id="MF_00040">
    <property type="entry name" value="RRF"/>
    <property type="match status" value="1"/>
</dbReference>
<evidence type="ECO:0000256" key="4">
    <source>
        <dbReference type="ARBA" id="ARBA00022917"/>
    </source>
</evidence>
<dbReference type="GO" id="GO:0005737">
    <property type="term" value="C:cytoplasm"/>
    <property type="evidence" value="ECO:0007669"/>
    <property type="project" value="UniProtKB-SubCell"/>
</dbReference>
<evidence type="ECO:0000313" key="9">
    <source>
        <dbReference type="EMBL" id="QFX93327.1"/>
    </source>
</evidence>
<keyword evidence="3 5" id="KW-0963">Cytoplasm</keyword>
<evidence type="ECO:0000256" key="6">
    <source>
        <dbReference type="SAM" id="MobiDB-lite"/>
    </source>
</evidence>
<dbReference type="PANTHER" id="PTHR20982:SF3">
    <property type="entry name" value="MITOCHONDRIAL RIBOSOME RECYCLING FACTOR PSEUDO 1"/>
    <property type="match status" value="1"/>
</dbReference>
<dbReference type="EMBL" id="JOJZ01000007">
    <property type="protein sequence ID" value="KID42669.1"/>
    <property type="molecule type" value="Genomic_DNA"/>
</dbReference>
<dbReference type="PANTHER" id="PTHR20982">
    <property type="entry name" value="RIBOSOME RECYCLING FACTOR"/>
    <property type="match status" value="1"/>
</dbReference>
<evidence type="ECO:0000259" key="7">
    <source>
        <dbReference type="Pfam" id="PF01765"/>
    </source>
</evidence>
<dbReference type="Gene3D" id="3.30.1360.40">
    <property type="match status" value="1"/>
</dbReference>
<dbReference type="Proteomes" id="UP000327194">
    <property type="component" value="Chromosome"/>
</dbReference>
<dbReference type="FunFam" id="3.30.1360.40:FF:000001">
    <property type="entry name" value="Ribosome-recycling factor"/>
    <property type="match status" value="1"/>
</dbReference>
<dbReference type="InterPro" id="IPR002661">
    <property type="entry name" value="Ribosome_recyc_fac"/>
</dbReference>
<evidence type="ECO:0000256" key="3">
    <source>
        <dbReference type="ARBA" id="ARBA00022490"/>
    </source>
</evidence>
<sequence length="187" mass="20566">MPSSKEIINTTQSKMKKAEEALQRELGNIRAGGANASLLSPVKVNYYGASTPLNQVASISIPEPRVILVTPYDKSSLKDIEHGILEADLGINPMNDGDNIRIVIPQLTEDRRKELAKKVKATGEDGKVAVRNVRRDGMDAAKRGNKDGDFTDDESHDLEDRIQKITDKSISEVENIVSKKEDEILNG</sequence>
<name>A0A0C1M828_9LACO</name>
<feature type="domain" description="Ribosome recycling factor" evidence="7">
    <location>
        <begin position="22"/>
        <end position="185"/>
    </location>
</feature>
<dbReference type="InterPro" id="IPR023584">
    <property type="entry name" value="Ribosome_recyc_fac_dom"/>
</dbReference>
<dbReference type="Gene3D" id="1.10.132.20">
    <property type="entry name" value="Ribosome-recycling factor"/>
    <property type="match status" value="1"/>
</dbReference>
<evidence type="ECO:0000313" key="11">
    <source>
        <dbReference type="Proteomes" id="UP000327194"/>
    </source>
</evidence>
<dbReference type="SUPFAM" id="SSF55194">
    <property type="entry name" value="Ribosome recycling factor, RRF"/>
    <property type="match status" value="1"/>
</dbReference>
<evidence type="ECO:0000313" key="8">
    <source>
        <dbReference type="EMBL" id="KID42669.1"/>
    </source>
</evidence>
<keyword evidence="4 5" id="KW-0648">Protein biosynthesis</keyword>
<dbReference type="KEGG" id="lfv:LF543_03845"/>
<dbReference type="OrthoDB" id="9804006at2"/>
<dbReference type="InterPro" id="IPR036191">
    <property type="entry name" value="RRF_sf"/>
</dbReference>
<keyword evidence="10" id="KW-1185">Reference proteome</keyword>
<evidence type="ECO:0000313" key="10">
    <source>
        <dbReference type="Proteomes" id="UP000031397"/>
    </source>
</evidence>
<dbReference type="NCBIfam" id="TIGR00496">
    <property type="entry name" value="frr"/>
    <property type="match status" value="1"/>
</dbReference>
<feature type="compositionally biased region" description="Basic and acidic residues" evidence="6">
    <location>
        <begin position="133"/>
        <end position="149"/>
    </location>
</feature>
<dbReference type="Pfam" id="PF01765">
    <property type="entry name" value="RRF"/>
    <property type="match status" value="1"/>
</dbReference>
<evidence type="ECO:0000256" key="1">
    <source>
        <dbReference type="ARBA" id="ARBA00004496"/>
    </source>
</evidence>
<dbReference type="CDD" id="cd00520">
    <property type="entry name" value="RRF"/>
    <property type="match status" value="1"/>
</dbReference>
<feature type="region of interest" description="Disordered" evidence="6">
    <location>
        <begin position="133"/>
        <end position="157"/>
    </location>
</feature>
<dbReference type="GeneID" id="74912826"/>
<gene>
    <name evidence="5" type="primary">frr</name>
    <name evidence="9" type="ORF">LF543_03845</name>
    <name evidence="8" type="ORF">LfDm3_0121</name>
</gene>
<dbReference type="AlphaFoldDB" id="A0A0C1M828"/>
<dbReference type="FunFam" id="1.10.132.20:FF:000001">
    <property type="entry name" value="Ribosome-recycling factor"/>
    <property type="match status" value="1"/>
</dbReference>
<dbReference type="GO" id="GO:0043023">
    <property type="term" value="F:ribosomal large subunit binding"/>
    <property type="evidence" value="ECO:0007669"/>
    <property type="project" value="TreeGrafter"/>
</dbReference>
<evidence type="ECO:0000256" key="5">
    <source>
        <dbReference type="HAMAP-Rule" id="MF_00040"/>
    </source>
</evidence>
<proteinExistence type="inferred from homology"/>
<dbReference type="GO" id="GO:0006415">
    <property type="term" value="P:translational termination"/>
    <property type="evidence" value="ECO:0007669"/>
    <property type="project" value="UniProtKB-UniRule"/>
</dbReference>
<dbReference type="RefSeq" id="WP_010021317.1">
    <property type="nucleotide sequence ID" value="NZ_AZDS01000001.1"/>
</dbReference>
<accession>A0A0C1M828</accession>
<protein>
    <recommendedName>
        <fullName evidence="5">Ribosome-recycling factor</fullName>
        <shortName evidence="5">RRF</shortName>
    </recommendedName>
    <alternativeName>
        <fullName evidence="5">Ribosome-releasing factor</fullName>
    </alternativeName>
</protein>
<comment type="subcellular location">
    <subcellularLocation>
        <location evidence="1 5">Cytoplasm</location>
    </subcellularLocation>
</comment>
<reference evidence="8 10" key="1">
    <citation type="submission" date="2014-06" db="EMBL/GenBank/DDBJ databases">
        <title>Functional and comparative genomic analyses of the Drosophila gut microbiota identify candidate symbiosis factors.</title>
        <authorList>
            <person name="Newell P.D."/>
            <person name="Chaston J.M."/>
            <person name="Douglas A.E."/>
        </authorList>
    </citation>
    <scope>NUCLEOTIDE SEQUENCE [LARGE SCALE GENOMIC DNA]</scope>
    <source>
        <strain evidence="8 10">DmCS_002</strain>
    </source>
</reference>
<dbReference type="STRING" id="1614.IV37_GL000379"/>
<comment type="similarity">
    <text evidence="2 5">Belongs to the RRF family.</text>
</comment>